<dbReference type="SUPFAM" id="SSF54197">
    <property type="entry name" value="HIT-like"/>
    <property type="match status" value="1"/>
</dbReference>
<sequence>MDDECEFCRIAAGDRPAHVLYEDDRTIAFLDANPAVRGHSLVVPRVHEPELLAVDDATSTAVFESVRTVANALEAVLDPDGFSVFHTSGPLVGTVDHAHVHLLPRTGDDDVSLSLSRDRLESDDASTLATRVRESV</sequence>
<dbReference type="Pfam" id="PF01230">
    <property type="entry name" value="HIT"/>
    <property type="match status" value="1"/>
</dbReference>
<name>A0A1G8T8P4_9EURY</name>
<evidence type="ECO:0000259" key="4">
    <source>
        <dbReference type="PROSITE" id="PS51084"/>
    </source>
</evidence>
<organism evidence="5 6">
    <name type="scientific">Natronorubrum texcoconense</name>
    <dbReference type="NCBI Taxonomy" id="1095776"/>
    <lineage>
        <taxon>Archaea</taxon>
        <taxon>Methanobacteriati</taxon>
        <taxon>Methanobacteriota</taxon>
        <taxon>Stenosarchaea group</taxon>
        <taxon>Halobacteria</taxon>
        <taxon>Halobacteriales</taxon>
        <taxon>Natrialbaceae</taxon>
        <taxon>Natronorubrum</taxon>
    </lineage>
</organism>
<dbReference type="PANTHER" id="PTHR46648">
    <property type="entry name" value="HIT FAMILY PROTEIN 1"/>
    <property type="match status" value="1"/>
</dbReference>
<accession>A0A1G8T8P4</accession>
<dbReference type="PANTHER" id="PTHR46648:SF1">
    <property type="entry name" value="ADENOSINE 5'-MONOPHOSPHORAMIDASE HNT1"/>
    <property type="match status" value="1"/>
</dbReference>
<dbReference type="AlphaFoldDB" id="A0A1G8T8P4"/>
<dbReference type="RefSeq" id="WP_090302887.1">
    <property type="nucleotide sequence ID" value="NZ_FNFE01000001.1"/>
</dbReference>
<reference evidence="6" key="1">
    <citation type="submission" date="2016-10" db="EMBL/GenBank/DDBJ databases">
        <authorList>
            <person name="Varghese N."/>
            <person name="Submissions S."/>
        </authorList>
    </citation>
    <scope>NUCLEOTIDE SEQUENCE [LARGE SCALE GENOMIC DNA]</scope>
    <source>
        <strain evidence="6">B4,CECT 8067,JCM 17497</strain>
    </source>
</reference>
<dbReference type="STRING" id="1095776.SAMN04515672_0338"/>
<dbReference type="GO" id="GO:0009117">
    <property type="term" value="P:nucleotide metabolic process"/>
    <property type="evidence" value="ECO:0007669"/>
    <property type="project" value="TreeGrafter"/>
</dbReference>
<dbReference type="Proteomes" id="UP000198882">
    <property type="component" value="Unassembled WGS sequence"/>
</dbReference>
<gene>
    <name evidence="5" type="ORF">SAMN04515672_0338</name>
</gene>
<evidence type="ECO:0000256" key="1">
    <source>
        <dbReference type="PIRSR" id="PIRSR601310-1"/>
    </source>
</evidence>
<feature type="domain" description="HIT" evidence="4">
    <location>
        <begin position="6"/>
        <end position="113"/>
    </location>
</feature>
<feature type="active site" description="Tele-AMP-histidine intermediate" evidence="1">
    <location>
        <position position="99"/>
    </location>
</feature>
<dbReference type="PRINTS" id="PR00332">
    <property type="entry name" value="HISTRIAD"/>
</dbReference>
<dbReference type="Gene3D" id="3.30.428.10">
    <property type="entry name" value="HIT-like"/>
    <property type="match status" value="1"/>
</dbReference>
<protein>
    <submittedName>
        <fullName evidence="5">Histidine triad (HIT) family protein</fullName>
    </submittedName>
</protein>
<dbReference type="OrthoDB" id="26806at2157"/>
<evidence type="ECO:0000256" key="2">
    <source>
        <dbReference type="PIRSR" id="PIRSR601310-3"/>
    </source>
</evidence>
<dbReference type="EMBL" id="FNFE01000001">
    <property type="protein sequence ID" value="SDJ36990.1"/>
    <property type="molecule type" value="Genomic_DNA"/>
</dbReference>
<keyword evidence="6" id="KW-1185">Reference proteome</keyword>
<dbReference type="InterPro" id="IPR011146">
    <property type="entry name" value="HIT-like"/>
</dbReference>
<evidence type="ECO:0000256" key="3">
    <source>
        <dbReference type="PROSITE-ProRule" id="PRU00464"/>
    </source>
</evidence>
<evidence type="ECO:0000313" key="5">
    <source>
        <dbReference type="EMBL" id="SDJ36990.1"/>
    </source>
</evidence>
<proteinExistence type="predicted"/>
<dbReference type="InterPro" id="IPR001310">
    <property type="entry name" value="Histidine_triad_HIT"/>
</dbReference>
<feature type="short sequence motif" description="Histidine triad motif" evidence="2 3">
    <location>
        <begin position="97"/>
        <end position="101"/>
    </location>
</feature>
<dbReference type="InterPro" id="IPR036265">
    <property type="entry name" value="HIT-like_sf"/>
</dbReference>
<dbReference type="PROSITE" id="PS51084">
    <property type="entry name" value="HIT_2"/>
    <property type="match status" value="1"/>
</dbReference>
<evidence type="ECO:0000313" key="6">
    <source>
        <dbReference type="Proteomes" id="UP000198882"/>
    </source>
</evidence>
<dbReference type="GO" id="GO:0003824">
    <property type="term" value="F:catalytic activity"/>
    <property type="evidence" value="ECO:0007669"/>
    <property type="project" value="InterPro"/>
</dbReference>